<dbReference type="InterPro" id="IPR050930">
    <property type="entry name" value="MFS_Vesicular_Transporter"/>
</dbReference>
<evidence type="ECO:0000256" key="2">
    <source>
        <dbReference type="ARBA" id="ARBA00022448"/>
    </source>
</evidence>
<keyword evidence="2" id="KW-0813">Transport</keyword>
<feature type="transmembrane region" description="Helical" evidence="6">
    <location>
        <begin position="343"/>
        <end position="362"/>
    </location>
</feature>
<evidence type="ECO:0000259" key="7">
    <source>
        <dbReference type="PROSITE" id="PS50850"/>
    </source>
</evidence>
<feature type="transmembrane region" description="Helical" evidence="6">
    <location>
        <begin position="278"/>
        <end position="297"/>
    </location>
</feature>
<feature type="transmembrane region" description="Helical" evidence="6">
    <location>
        <begin position="134"/>
        <end position="157"/>
    </location>
</feature>
<dbReference type="PANTHER" id="PTHR23506:SF23">
    <property type="entry name" value="GH10249P"/>
    <property type="match status" value="1"/>
</dbReference>
<feature type="transmembrane region" description="Helical" evidence="6">
    <location>
        <begin position="163"/>
        <end position="180"/>
    </location>
</feature>
<dbReference type="EMBL" id="PFKX01000027">
    <property type="protein sequence ID" value="PIY58582.1"/>
    <property type="molecule type" value="Genomic_DNA"/>
</dbReference>
<protein>
    <recommendedName>
        <fullName evidence="7">Major facilitator superfamily (MFS) profile domain-containing protein</fullName>
    </recommendedName>
</protein>
<keyword evidence="4 6" id="KW-1133">Transmembrane helix</keyword>
<reference evidence="9" key="1">
    <citation type="submission" date="2017-09" db="EMBL/GenBank/DDBJ databases">
        <title>Depth-based differentiation of microbial function through sediment-hosted aquifers and enrichment of novel symbionts in the deep terrestrial subsurface.</title>
        <authorList>
            <person name="Probst A.J."/>
            <person name="Ladd B."/>
            <person name="Jarett J.K."/>
            <person name="Geller-Mcgrath D.E."/>
            <person name="Sieber C.M.K."/>
            <person name="Emerson J.B."/>
            <person name="Anantharaman K."/>
            <person name="Thomas B.C."/>
            <person name="Malmstrom R."/>
            <person name="Stieglmeier M."/>
            <person name="Klingl A."/>
            <person name="Woyke T."/>
            <person name="Ryan C.M."/>
            <person name="Banfield J.F."/>
        </authorList>
    </citation>
    <scope>NUCLEOTIDE SEQUENCE [LARGE SCALE GENOMIC DNA]</scope>
</reference>
<comment type="caution">
    <text evidence="8">The sequence shown here is derived from an EMBL/GenBank/DDBJ whole genome shotgun (WGS) entry which is preliminary data.</text>
</comment>
<proteinExistence type="predicted"/>
<feature type="transmembrane region" description="Helical" evidence="6">
    <location>
        <begin position="46"/>
        <end position="64"/>
    </location>
</feature>
<feature type="transmembrane region" description="Helical" evidence="6">
    <location>
        <begin position="368"/>
        <end position="386"/>
    </location>
</feature>
<evidence type="ECO:0000313" key="9">
    <source>
        <dbReference type="Proteomes" id="UP000230732"/>
    </source>
</evidence>
<feature type="transmembrane region" description="Helical" evidence="6">
    <location>
        <begin position="212"/>
        <end position="235"/>
    </location>
</feature>
<feature type="transmembrane region" description="Helical" evidence="6">
    <location>
        <begin position="241"/>
        <end position="266"/>
    </location>
</feature>
<dbReference type="Pfam" id="PF07690">
    <property type="entry name" value="MFS_1"/>
    <property type="match status" value="1"/>
</dbReference>
<name>A0A2M7Q655_9BACT</name>
<evidence type="ECO:0000256" key="1">
    <source>
        <dbReference type="ARBA" id="ARBA00004141"/>
    </source>
</evidence>
<dbReference type="GO" id="GO:0022857">
    <property type="term" value="F:transmembrane transporter activity"/>
    <property type="evidence" value="ECO:0007669"/>
    <property type="project" value="InterPro"/>
</dbReference>
<accession>A0A2M7Q655</accession>
<evidence type="ECO:0000256" key="3">
    <source>
        <dbReference type="ARBA" id="ARBA00022692"/>
    </source>
</evidence>
<keyword evidence="5 6" id="KW-0472">Membrane</keyword>
<dbReference type="GO" id="GO:0016020">
    <property type="term" value="C:membrane"/>
    <property type="evidence" value="ECO:0007669"/>
    <property type="project" value="UniProtKB-SubCell"/>
</dbReference>
<gene>
    <name evidence="8" type="ORF">COY98_01170</name>
</gene>
<feature type="domain" description="Major facilitator superfamily (MFS) profile" evidence="7">
    <location>
        <begin position="10"/>
        <end position="390"/>
    </location>
</feature>
<dbReference type="PANTHER" id="PTHR23506">
    <property type="entry name" value="GH10249P"/>
    <property type="match status" value="1"/>
</dbReference>
<evidence type="ECO:0000313" key="8">
    <source>
        <dbReference type="EMBL" id="PIY58582.1"/>
    </source>
</evidence>
<dbReference type="PROSITE" id="PS50850">
    <property type="entry name" value="MFS"/>
    <property type="match status" value="1"/>
</dbReference>
<feature type="transmembrane region" description="Helical" evidence="6">
    <location>
        <begin position="12"/>
        <end position="31"/>
    </location>
</feature>
<comment type="subcellular location">
    <subcellularLocation>
        <location evidence="1">Membrane</location>
        <topology evidence="1">Multi-pass membrane protein</topology>
    </subcellularLocation>
</comment>
<organism evidence="8 9">
    <name type="scientific">Candidatus Yonathbacteria bacterium CG_4_10_14_0_8_um_filter_43_17</name>
    <dbReference type="NCBI Taxonomy" id="1975099"/>
    <lineage>
        <taxon>Bacteria</taxon>
        <taxon>Candidatus Yonathiibacteriota</taxon>
    </lineage>
</organism>
<sequence>MLRISEKNPLFILVYLASFFYSFHWALPIYIESSFISQFLSTEKTIGLLFSIAAVFSAILTFLFPRILRRFGNYHATLIAMALEIIALLVLAFFTTPAIIIPVFILHQTLASVIFLNFDSFVEAFSVDETTGGIRGVFMTVLNIAFVAAPFLAGLMITDHDFWKVYLAAAIFMAFSLGVIGKNFKSYVNPEYVIPSFKDTLRIVSESHDIHSIIYAHFLLALFFSWMVIYIPLYLNQHVGISMNVILGVITPIALLPFVLFEVILGKIADTHLGEKEILTLGFIIMSLSTIGISYVATASVALWAGLLFITRTGASMVEVATESYFFKQVNAGDTHLITFMRTSRTLAAILGPLLGYILLHFMQFQNLFLVLGIILLTALPYSLTIRDTK</sequence>
<dbReference type="AlphaFoldDB" id="A0A2M7Q655"/>
<dbReference type="SUPFAM" id="SSF103473">
    <property type="entry name" value="MFS general substrate transporter"/>
    <property type="match status" value="2"/>
</dbReference>
<evidence type="ECO:0000256" key="4">
    <source>
        <dbReference type="ARBA" id="ARBA00022989"/>
    </source>
</evidence>
<keyword evidence="3 6" id="KW-0812">Transmembrane</keyword>
<evidence type="ECO:0000256" key="6">
    <source>
        <dbReference type="SAM" id="Phobius"/>
    </source>
</evidence>
<dbReference type="InterPro" id="IPR020846">
    <property type="entry name" value="MFS_dom"/>
</dbReference>
<dbReference type="InterPro" id="IPR011701">
    <property type="entry name" value="MFS"/>
</dbReference>
<feature type="transmembrane region" description="Helical" evidence="6">
    <location>
        <begin position="100"/>
        <end position="122"/>
    </location>
</feature>
<dbReference type="InterPro" id="IPR036259">
    <property type="entry name" value="MFS_trans_sf"/>
</dbReference>
<dbReference type="Proteomes" id="UP000230732">
    <property type="component" value="Unassembled WGS sequence"/>
</dbReference>
<evidence type="ECO:0000256" key="5">
    <source>
        <dbReference type="ARBA" id="ARBA00023136"/>
    </source>
</evidence>
<dbReference type="Gene3D" id="1.20.1250.20">
    <property type="entry name" value="MFS general substrate transporter like domains"/>
    <property type="match status" value="2"/>
</dbReference>